<evidence type="ECO:0000256" key="1">
    <source>
        <dbReference type="SAM" id="MobiDB-lite"/>
    </source>
</evidence>
<proteinExistence type="predicted"/>
<accession>A0A1E5QEQ7</accession>
<dbReference type="EMBL" id="MJGC01000099">
    <property type="protein sequence ID" value="OEJ73170.1"/>
    <property type="molecule type" value="Genomic_DNA"/>
</dbReference>
<sequence length="163" mass="17686">MNGTWLDFAVRHTAASSIGGYQRYISPRKGFACAYRILHRDLSCSEYAKRAIAKHGIGDAIPLIRQRFQACKQANQMLKARFAQVSDRPEDEENQTRPKKQPDRGVCAFGSNDCQEALCCEPTGSILECGAEGCSNDSSCLNDGCGDCTPDLDCSGVDCCSCG</sequence>
<evidence type="ECO:0008006" key="3">
    <source>
        <dbReference type="Google" id="ProtNLM"/>
    </source>
</evidence>
<comment type="caution">
    <text evidence="2">The sequence shown here is derived from an EMBL/GenBank/DDBJ whole genome shotgun (WGS) entry which is preliminary data.</text>
</comment>
<evidence type="ECO:0000313" key="2">
    <source>
        <dbReference type="EMBL" id="OEJ73170.1"/>
    </source>
</evidence>
<dbReference type="InterPro" id="IPR002696">
    <property type="entry name" value="Membr_insert_effic_factor_YidD"/>
</dbReference>
<feature type="compositionally biased region" description="Basic and acidic residues" evidence="1">
    <location>
        <begin position="94"/>
        <end position="103"/>
    </location>
</feature>
<organism evidence="2">
    <name type="scientific">Desertifilum tharense IPPAS B-1220</name>
    <dbReference type="NCBI Taxonomy" id="1781255"/>
    <lineage>
        <taxon>Bacteria</taxon>
        <taxon>Bacillati</taxon>
        <taxon>Cyanobacteriota</taxon>
        <taxon>Cyanophyceae</taxon>
        <taxon>Desertifilales</taxon>
        <taxon>Desertifilaceae</taxon>
        <taxon>Desertifilum</taxon>
    </lineage>
</organism>
<feature type="region of interest" description="Disordered" evidence="1">
    <location>
        <begin position="84"/>
        <end position="104"/>
    </location>
</feature>
<dbReference type="STRING" id="1781255.BH720_21755"/>
<protein>
    <recommendedName>
        <fullName evidence="3">Membrane protein insertion efficiency factor YidD</fullName>
    </recommendedName>
</protein>
<dbReference type="SMART" id="SM01234">
    <property type="entry name" value="Haemolytic"/>
    <property type="match status" value="1"/>
</dbReference>
<reference evidence="2" key="1">
    <citation type="submission" date="2016-09" db="EMBL/GenBank/DDBJ databases">
        <title>Draft genome of thermotolerant cyanobacterium Desertifilum sp. strain IPPAS B-1220.</title>
        <authorList>
            <person name="Sinetova M.A."/>
            <person name="Bolakhan K."/>
            <person name="Zayadan B.K."/>
            <person name="Mironov K.S."/>
            <person name="Ustinova V."/>
            <person name="Kupriyanova E.V."/>
            <person name="Sidorov R.A."/>
            <person name="Skrypnik A.N."/>
            <person name="Gogoleva N.E."/>
            <person name="Gogolev Y.V."/>
            <person name="Los D.A."/>
        </authorList>
    </citation>
    <scope>NUCLEOTIDE SEQUENCE [LARGE SCALE GENOMIC DNA]</scope>
    <source>
        <strain evidence="2">IPPAS B-1220</strain>
    </source>
</reference>
<dbReference type="AlphaFoldDB" id="A0A1E5QEQ7"/>
<dbReference type="NCBIfam" id="TIGR00278">
    <property type="entry name" value="membrane protein insertion efficiency factor YidD"/>
    <property type="match status" value="1"/>
</dbReference>
<dbReference type="OrthoDB" id="6629784at2"/>
<gene>
    <name evidence="2" type="ORF">BH720_21755</name>
</gene>
<dbReference type="Pfam" id="PF01809">
    <property type="entry name" value="YidD"/>
    <property type="match status" value="1"/>
</dbReference>
<name>A0A1E5QEQ7_9CYAN</name>